<evidence type="ECO:0000256" key="1">
    <source>
        <dbReference type="SAM" id="MobiDB-lite"/>
    </source>
</evidence>
<dbReference type="AlphaFoldDB" id="A0A2R6WYF4"/>
<name>A0A2R6WYF4_MARPO</name>
<keyword evidence="3" id="KW-1185">Reference proteome</keyword>
<protein>
    <submittedName>
        <fullName evidence="2">Uncharacterized protein</fullName>
    </submittedName>
</protein>
<dbReference type="Proteomes" id="UP000244005">
    <property type="component" value="Unassembled WGS sequence"/>
</dbReference>
<feature type="compositionally biased region" description="Basic residues" evidence="1">
    <location>
        <begin position="152"/>
        <end position="163"/>
    </location>
</feature>
<dbReference type="Gramene" id="Mp5g10590.1">
    <property type="protein sequence ID" value="Mp5g10590.1.cds1"/>
    <property type="gene ID" value="Mp5g10590"/>
</dbReference>
<organism evidence="2 3">
    <name type="scientific">Marchantia polymorpha</name>
    <name type="common">Common liverwort</name>
    <name type="synonym">Marchantia aquatica</name>
    <dbReference type="NCBI Taxonomy" id="3197"/>
    <lineage>
        <taxon>Eukaryota</taxon>
        <taxon>Viridiplantae</taxon>
        <taxon>Streptophyta</taxon>
        <taxon>Embryophyta</taxon>
        <taxon>Marchantiophyta</taxon>
        <taxon>Marchantiopsida</taxon>
        <taxon>Marchantiidae</taxon>
        <taxon>Marchantiales</taxon>
        <taxon>Marchantiaceae</taxon>
        <taxon>Marchantia</taxon>
    </lineage>
</organism>
<gene>
    <name evidence="2" type="ORF">MARPO_0048s0013</name>
</gene>
<dbReference type="EMBL" id="KZ772720">
    <property type="protein sequence ID" value="PTQ38885.1"/>
    <property type="molecule type" value="Genomic_DNA"/>
</dbReference>
<reference evidence="3" key="1">
    <citation type="journal article" date="2017" name="Cell">
        <title>Insights into land plant evolution garnered from the Marchantia polymorpha genome.</title>
        <authorList>
            <person name="Bowman J.L."/>
            <person name="Kohchi T."/>
            <person name="Yamato K.T."/>
            <person name="Jenkins J."/>
            <person name="Shu S."/>
            <person name="Ishizaki K."/>
            <person name="Yamaoka S."/>
            <person name="Nishihama R."/>
            <person name="Nakamura Y."/>
            <person name="Berger F."/>
            <person name="Adam C."/>
            <person name="Aki S.S."/>
            <person name="Althoff F."/>
            <person name="Araki T."/>
            <person name="Arteaga-Vazquez M.A."/>
            <person name="Balasubrmanian S."/>
            <person name="Barry K."/>
            <person name="Bauer D."/>
            <person name="Boehm C.R."/>
            <person name="Briginshaw L."/>
            <person name="Caballero-Perez J."/>
            <person name="Catarino B."/>
            <person name="Chen F."/>
            <person name="Chiyoda S."/>
            <person name="Chovatia M."/>
            <person name="Davies K.M."/>
            <person name="Delmans M."/>
            <person name="Demura T."/>
            <person name="Dierschke T."/>
            <person name="Dolan L."/>
            <person name="Dorantes-Acosta A.E."/>
            <person name="Eklund D.M."/>
            <person name="Florent S.N."/>
            <person name="Flores-Sandoval E."/>
            <person name="Fujiyama A."/>
            <person name="Fukuzawa H."/>
            <person name="Galik B."/>
            <person name="Grimanelli D."/>
            <person name="Grimwood J."/>
            <person name="Grossniklaus U."/>
            <person name="Hamada T."/>
            <person name="Haseloff J."/>
            <person name="Hetherington A.J."/>
            <person name="Higo A."/>
            <person name="Hirakawa Y."/>
            <person name="Hundley H.N."/>
            <person name="Ikeda Y."/>
            <person name="Inoue K."/>
            <person name="Inoue S.I."/>
            <person name="Ishida S."/>
            <person name="Jia Q."/>
            <person name="Kakita M."/>
            <person name="Kanazawa T."/>
            <person name="Kawai Y."/>
            <person name="Kawashima T."/>
            <person name="Kennedy M."/>
            <person name="Kinose K."/>
            <person name="Kinoshita T."/>
            <person name="Kohara Y."/>
            <person name="Koide E."/>
            <person name="Komatsu K."/>
            <person name="Kopischke S."/>
            <person name="Kubo M."/>
            <person name="Kyozuka J."/>
            <person name="Lagercrantz U."/>
            <person name="Lin S.S."/>
            <person name="Lindquist E."/>
            <person name="Lipzen A.M."/>
            <person name="Lu C.W."/>
            <person name="De Luna E."/>
            <person name="Martienssen R.A."/>
            <person name="Minamino N."/>
            <person name="Mizutani M."/>
            <person name="Mizutani M."/>
            <person name="Mochizuki N."/>
            <person name="Monte I."/>
            <person name="Mosher R."/>
            <person name="Nagasaki H."/>
            <person name="Nakagami H."/>
            <person name="Naramoto S."/>
            <person name="Nishitani K."/>
            <person name="Ohtani M."/>
            <person name="Okamoto T."/>
            <person name="Okumura M."/>
            <person name="Phillips J."/>
            <person name="Pollak B."/>
            <person name="Reinders A."/>
            <person name="Rovekamp M."/>
            <person name="Sano R."/>
            <person name="Sawa S."/>
            <person name="Schmid M.W."/>
            <person name="Shirakawa M."/>
            <person name="Solano R."/>
            <person name="Spunde A."/>
            <person name="Suetsugu N."/>
            <person name="Sugano S."/>
            <person name="Sugiyama A."/>
            <person name="Sun R."/>
            <person name="Suzuki Y."/>
            <person name="Takenaka M."/>
            <person name="Takezawa D."/>
            <person name="Tomogane H."/>
            <person name="Tsuzuki M."/>
            <person name="Ueda T."/>
            <person name="Umeda M."/>
            <person name="Ward J.M."/>
            <person name="Watanabe Y."/>
            <person name="Yazaki K."/>
            <person name="Yokoyama R."/>
            <person name="Yoshitake Y."/>
            <person name="Yotsui I."/>
            <person name="Zachgo S."/>
            <person name="Schmutz J."/>
        </authorList>
    </citation>
    <scope>NUCLEOTIDE SEQUENCE [LARGE SCALE GENOMIC DNA]</scope>
    <source>
        <strain evidence="3">Tak-1</strain>
    </source>
</reference>
<accession>A0A2R6WYF4</accession>
<evidence type="ECO:0000313" key="3">
    <source>
        <dbReference type="Proteomes" id="UP000244005"/>
    </source>
</evidence>
<proteinExistence type="predicted"/>
<sequence>MGLWTTGFEVYTEASSETRDRVSWCAEKHALSSFASSRTEEHPHRNEGKARAQENLGNMVADFLYLLVAGMMSASFSKVVPCKWFCISCVIALPFCSGCDCLFEPRAEVTDISFHPHHNWDSSYVSTPLFYVGRQELGARPRPNTQQTFRLHGTHPSRNHLLP</sequence>
<evidence type="ECO:0000313" key="2">
    <source>
        <dbReference type="EMBL" id="PTQ38885.1"/>
    </source>
</evidence>
<feature type="region of interest" description="Disordered" evidence="1">
    <location>
        <begin position="140"/>
        <end position="163"/>
    </location>
</feature>